<dbReference type="Proteomes" id="UP000436088">
    <property type="component" value="Unassembled WGS sequence"/>
</dbReference>
<dbReference type="AlphaFoldDB" id="A0A6A2WQW4"/>
<reference evidence="1" key="1">
    <citation type="submission" date="2019-09" db="EMBL/GenBank/DDBJ databases">
        <title>Draft genome information of white flower Hibiscus syriacus.</title>
        <authorList>
            <person name="Kim Y.-M."/>
        </authorList>
    </citation>
    <scope>NUCLEOTIDE SEQUENCE [LARGE SCALE GENOMIC DNA]</scope>
    <source>
        <strain evidence="1">YM2019G1</strain>
    </source>
</reference>
<accession>A0A6A2WQW4</accession>
<name>A0A6A2WQW4_HIBSY</name>
<proteinExistence type="predicted"/>
<keyword evidence="2" id="KW-1185">Reference proteome</keyword>
<organism evidence="1 2">
    <name type="scientific">Hibiscus syriacus</name>
    <name type="common">Rose of Sharon</name>
    <dbReference type="NCBI Taxonomy" id="106335"/>
    <lineage>
        <taxon>Eukaryota</taxon>
        <taxon>Viridiplantae</taxon>
        <taxon>Streptophyta</taxon>
        <taxon>Embryophyta</taxon>
        <taxon>Tracheophyta</taxon>
        <taxon>Spermatophyta</taxon>
        <taxon>Magnoliopsida</taxon>
        <taxon>eudicotyledons</taxon>
        <taxon>Gunneridae</taxon>
        <taxon>Pentapetalae</taxon>
        <taxon>rosids</taxon>
        <taxon>malvids</taxon>
        <taxon>Malvales</taxon>
        <taxon>Malvaceae</taxon>
        <taxon>Malvoideae</taxon>
        <taxon>Hibiscus</taxon>
    </lineage>
</organism>
<protein>
    <submittedName>
        <fullName evidence="1">Uncharacterized protein</fullName>
    </submittedName>
</protein>
<comment type="caution">
    <text evidence="1">The sequence shown here is derived from an EMBL/GenBank/DDBJ whole genome shotgun (WGS) entry which is preliminary data.</text>
</comment>
<evidence type="ECO:0000313" key="2">
    <source>
        <dbReference type="Proteomes" id="UP000436088"/>
    </source>
</evidence>
<gene>
    <name evidence="1" type="ORF">F3Y22_tig00116997pilonHSYRG00169</name>
</gene>
<evidence type="ECO:0000313" key="1">
    <source>
        <dbReference type="EMBL" id="KAE8656690.1"/>
    </source>
</evidence>
<sequence>MMKKASRMLPRWRLFSVAHVSAWSNSAGHIRDHSQSWSRCHALPKEIAAQLTTVNPEAPPAGPHT</sequence>
<dbReference type="EMBL" id="VEPZ02001762">
    <property type="protein sequence ID" value="KAE8656690.1"/>
    <property type="molecule type" value="Genomic_DNA"/>
</dbReference>